<sequence length="166" mass="18347">MKQALKILTVLLISLLISCGGKEEKKKENFSYEKAAPTEQAASQAEAVPASKKTDLSDKGIGPIKSLTLAPEIDQAMAAQGEEVYKKMCTACHRPDKKFIGPAPLGILERRTPEWIMNMILNPEEMTQKNPLAKELLTEFNGAPMANQNLTEAEARAVLEYFRTLK</sequence>
<protein>
    <submittedName>
        <fullName evidence="7">C-type cytochrome</fullName>
    </submittedName>
</protein>
<reference evidence="8" key="1">
    <citation type="journal article" date="2019" name="Int. J. Syst. Evol. Microbiol.">
        <title>The Global Catalogue of Microorganisms (GCM) 10K type strain sequencing project: providing services to taxonomists for standard genome sequencing and annotation.</title>
        <authorList>
            <consortium name="The Broad Institute Genomics Platform"/>
            <consortium name="The Broad Institute Genome Sequencing Center for Infectious Disease"/>
            <person name="Wu L."/>
            <person name="Ma J."/>
        </authorList>
    </citation>
    <scope>NUCLEOTIDE SEQUENCE [LARGE SCALE GENOMIC DNA]</scope>
    <source>
        <strain evidence="8">CCUG 60529</strain>
    </source>
</reference>
<dbReference type="Pfam" id="PF00034">
    <property type="entry name" value="Cytochrom_C"/>
    <property type="match status" value="1"/>
</dbReference>
<name>A0ABW3BR01_9FLAO</name>
<evidence type="ECO:0000256" key="4">
    <source>
        <dbReference type="PROSITE-ProRule" id="PRU00433"/>
    </source>
</evidence>
<dbReference type="PROSITE" id="PS51257">
    <property type="entry name" value="PROKAR_LIPOPROTEIN"/>
    <property type="match status" value="1"/>
</dbReference>
<dbReference type="Gene3D" id="1.10.760.10">
    <property type="entry name" value="Cytochrome c-like domain"/>
    <property type="match status" value="1"/>
</dbReference>
<keyword evidence="3 4" id="KW-0408">Iron</keyword>
<evidence type="ECO:0000313" key="7">
    <source>
        <dbReference type="EMBL" id="MFD0835070.1"/>
    </source>
</evidence>
<evidence type="ECO:0000256" key="5">
    <source>
        <dbReference type="SAM" id="MobiDB-lite"/>
    </source>
</evidence>
<dbReference type="RefSeq" id="WP_379939866.1">
    <property type="nucleotide sequence ID" value="NZ_JBHTIB010000002.1"/>
</dbReference>
<evidence type="ECO:0000256" key="2">
    <source>
        <dbReference type="ARBA" id="ARBA00022723"/>
    </source>
</evidence>
<feature type="domain" description="Cytochrome c" evidence="6">
    <location>
        <begin position="76"/>
        <end position="166"/>
    </location>
</feature>
<evidence type="ECO:0000259" key="6">
    <source>
        <dbReference type="PROSITE" id="PS51007"/>
    </source>
</evidence>
<proteinExistence type="predicted"/>
<keyword evidence="1 4" id="KW-0349">Heme</keyword>
<keyword evidence="8" id="KW-1185">Reference proteome</keyword>
<keyword evidence="2 4" id="KW-0479">Metal-binding</keyword>
<gene>
    <name evidence="7" type="ORF">ACFQ0I_04795</name>
</gene>
<comment type="caution">
    <text evidence="7">The sequence shown here is derived from an EMBL/GenBank/DDBJ whole genome shotgun (WGS) entry which is preliminary data.</text>
</comment>
<evidence type="ECO:0000313" key="8">
    <source>
        <dbReference type="Proteomes" id="UP001597011"/>
    </source>
</evidence>
<dbReference type="Proteomes" id="UP001597011">
    <property type="component" value="Unassembled WGS sequence"/>
</dbReference>
<dbReference type="EMBL" id="JBHTIB010000002">
    <property type="protein sequence ID" value="MFD0835070.1"/>
    <property type="molecule type" value="Genomic_DNA"/>
</dbReference>
<feature type="region of interest" description="Disordered" evidence="5">
    <location>
        <begin position="30"/>
        <end position="56"/>
    </location>
</feature>
<dbReference type="InterPro" id="IPR036909">
    <property type="entry name" value="Cyt_c-like_dom_sf"/>
</dbReference>
<dbReference type="PROSITE" id="PS51007">
    <property type="entry name" value="CYTC"/>
    <property type="match status" value="1"/>
</dbReference>
<accession>A0ABW3BR01</accession>
<evidence type="ECO:0000256" key="3">
    <source>
        <dbReference type="ARBA" id="ARBA00023004"/>
    </source>
</evidence>
<evidence type="ECO:0000256" key="1">
    <source>
        <dbReference type="ARBA" id="ARBA00022617"/>
    </source>
</evidence>
<dbReference type="SUPFAM" id="SSF46626">
    <property type="entry name" value="Cytochrome c"/>
    <property type="match status" value="1"/>
</dbReference>
<organism evidence="7 8">
    <name type="scientific">Mariniflexile aquimaris</name>
    <dbReference type="NCBI Taxonomy" id="881009"/>
    <lineage>
        <taxon>Bacteria</taxon>
        <taxon>Pseudomonadati</taxon>
        <taxon>Bacteroidota</taxon>
        <taxon>Flavobacteriia</taxon>
        <taxon>Flavobacteriales</taxon>
        <taxon>Flavobacteriaceae</taxon>
        <taxon>Mariniflexile</taxon>
    </lineage>
</organism>
<dbReference type="InterPro" id="IPR009056">
    <property type="entry name" value="Cyt_c-like_dom"/>
</dbReference>